<keyword evidence="3" id="KW-1185">Reference proteome</keyword>
<feature type="non-terminal residue" evidence="2">
    <location>
        <position position="1"/>
    </location>
</feature>
<accession>A0A093EZY7</accession>
<feature type="coiled-coil region" evidence="1">
    <location>
        <begin position="42"/>
        <end position="157"/>
    </location>
</feature>
<dbReference type="InterPro" id="IPR038834">
    <property type="entry name" value="CCDC175"/>
</dbReference>
<feature type="non-terminal residue" evidence="2">
    <location>
        <position position="163"/>
    </location>
</feature>
<evidence type="ECO:0000313" key="2">
    <source>
        <dbReference type="EMBL" id="KFV47469.1"/>
    </source>
</evidence>
<proteinExistence type="predicted"/>
<evidence type="ECO:0000313" key="3">
    <source>
        <dbReference type="Proteomes" id="UP000054190"/>
    </source>
</evidence>
<protein>
    <recommendedName>
        <fullName evidence="4">Coiled-coil domain-containing protein 175</fullName>
    </recommendedName>
</protein>
<dbReference type="Proteomes" id="UP000054190">
    <property type="component" value="Unassembled WGS sequence"/>
</dbReference>
<keyword evidence="1" id="KW-0175">Coiled coil</keyword>
<dbReference type="AlphaFoldDB" id="A0A093EZY7"/>
<dbReference type="PANTHER" id="PTHR35347">
    <property type="entry name" value="COILED-COIL DOMAIN-CONTAINING PROTEIN 175"/>
    <property type="match status" value="1"/>
</dbReference>
<evidence type="ECO:0008006" key="4">
    <source>
        <dbReference type="Google" id="ProtNLM"/>
    </source>
</evidence>
<dbReference type="EMBL" id="KK379123">
    <property type="protein sequence ID" value="KFV47469.1"/>
    <property type="molecule type" value="Genomic_DNA"/>
</dbReference>
<organism evidence="2 3">
    <name type="scientific">Tyto alba</name>
    <name type="common">Barn owl</name>
    <dbReference type="NCBI Taxonomy" id="56313"/>
    <lineage>
        <taxon>Eukaryota</taxon>
        <taxon>Metazoa</taxon>
        <taxon>Chordata</taxon>
        <taxon>Craniata</taxon>
        <taxon>Vertebrata</taxon>
        <taxon>Euteleostomi</taxon>
        <taxon>Archelosauria</taxon>
        <taxon>Archosauria</taxon>
        <taxon>Dinosauria</taxon>
        <taxon>Saurischia</taxon>
        <taxon>Theropoda</taxon>
        <taxon>Coelurosauria</taxon>
        <taxon>Aves</taxon>
        <taxon>Neognathae</taxon>
        <taxon>Neoaves</taxon>
        <taxon>Telluraves</taxon>
        <taxon>Strigiformes</taxon>
        <taxon>Tytonidae</taxon>
        <taxon>Tyto</taxon>
    </lineage>
</organism>
<reference evidence="2 3" key="1">
    <citation type="submission" date="2014-04" db="EMBL/GenBank/DDBJ databases">
        <title>Genome evolution of avian class.</title>
        <authorList>
            <person name="Zhang G."/>
            <person name="Li C."/>
        </authorList>
    </citation>
    <scope>NUCLEOTIDE SEQUENCE [LARGE SCALE GENOMIC DNA]</scope>
    <source>
        <strain evidence="2">BGI_N341</strain>
    </source>
</reference>
<evidence type="ECO:0000256" key="1">
    <source>
        <dbReference type="SAM" id="Coils"/>
    </source>
</evidence>
<sequence>IRRHTHECLEEETIKNSNLRFRMQNFPGEIISEMTALVTAARESSAAEIRQLQSALKSITDEIELLDEKQTLCERQNAALCEEQEHLRTQYKERVDLLNERMTTKINTNALLTETCDKIRDTEREIIRAKAALAELKEKIAEKMSKLEKENEGCDKKVRVLKC</sequence>
<dbReference type="PANTHER" id="PTHR35347:SF1">
    <property type="entry name" value="COILED-COIL DOMAIN-CONTAINING PROTEIN 175"/>
    <property type="match status" value="1"/>
</dbReference>
<gene>
    <name evidence="2" type="ORF">N341_04525</name>
</gene>
<name>A0A093EZY7_TYTAL</name>